<keyword evidence="3" id="KW-0540">Nuclease</keyword>
<organism evidence="8 9">
    <name type="scientific">Phytophthora palmivora</name>
    <dbReference type="NCBI Taxonomy" id="4796"/>
    <lineage>
        <taxon>Eukaryota</taxon>
        <taxon>Sar</taxon>
        <taxon>Stramenopiles</taxon>
        <taxon>Oomycota</taxon>
        <taxon>Peronosporomycetes</taxon>
        <taxon>Peronosporales</taxon>
        <taxon>Peronosporaceae</taxon>
        <taxon>Phytophthora</taxon>
    </lineage>
</organism>
<sequence>MAGVQIGLSWIFHCELYQNQISTVLRGLSGVKSHYKKDVYPLPRIDETLEALGGACLFTTLDLRAGYWQINEAKNDRNKTAFTTKRGLYRFKRMPFGLTNAPATFQRLMNGGLNWTTCLVYLDDIVVFTQGNIERHVLQLAAIQERLSAAGLTLKLKKCVFAAESMEYLGHFLSKEGVRPLNRLVMAVTEFPRPKDVVEIKRFVHLAGYYRKFIEAFGSIVESMTRLLKKDTWTEEQEFDFSRVKMILTTRPLLLCPNFRLPFRLITDESKVGLGACLMQDQGRGWQPIAYASKVINDAEANYSITELECLAVVWSEKLFRPYLYGRAFTIITDHAALKWLMTCPNLAGRLHRWSLTLQEYEFDVLYAPMWLQMLYRGHLQLYDRRSADQVGM</sequence>
<dbReference type="PANTHER" id="PTHR37984">
    <property type="entry name" value="PROTEIN CBG26694"/>
    <property type="match status" value="1"/>
</dbReference>
<dbReference type="SUPFAM" id="SSF56672">
    <property type="entry name" value="DNA/RNA polymerases"/>
    <property type="match status" value="1"/>
</dbReference>
<evidence type="ECO:0000259" key="7">
    <source>
        <dbReference type="PROSITE" id="PS50878"/>
    </source>
</evidence>
<evidence type="ECO:0000313" key="8">
    <source>
        <dbReference type="EMBL" id="POM79611.1"/>
    </source>
</evidence>
<dbReference type="Proteomes" id="UP000237271">
    <property type="component" value="Unassembled WGS sequence"/>
</dbReference>
<dbReference type="Gene3D" id="3.30.70.270">
    <property type="match status" value="2"/>
</dbReference>
<dbReference type="GO" id="GO:0003964">
    <property type="term" value="F:RNA-directed DNA polymerase activity"/>
    <property type="evidence" value="ECO:0007669"/>
    <property type="project" value="UniProtKB-KW"/>
</dbReference>
<dbReference type="PANTHER" id="PTHR37984:SF5">
    <property type="entry name" value="PROTEIN NYNRIN-LIKE"/>
    <property type="match status" value="1"/>
</dbReference>
<dbReference type="Pfam" id="PF00078">
    <property type="entry name" value="RVT_1"/>
    <property type="match status" value="1"/>
</dbReference>
<dbReference type="OrthoDB" id="115141at2759"/>
<dbReference type="GO" id="GO:0016787">
    <property type="term" value="F:hydrolase activity"/>
    <property type="evidence" value="ECO:0007669"/>
    <property type="project" value="UniProtKB-KW"/>
</dbReference>
<dbReference type="FunFam" id="3.10.20.370:FF:000001">
    <property type="entry name" value="Retrovirus-related Pol polyprotein from transposon 17.6-like protein"/>
    <property type="match status" value="1"/>
</dbReference>
<dbReference type="CDD" id="cd01647">
    <property type="entry name" value="RT_LTR"/>
    <property type="match status" value="1"/>
</dbReference>
<evidence type="ECO:0000256" key="4">
    <source>
        <dbReference type="ARBA" id="ARBA00022759"/>
    </source>
</evidence>
<keyword evidence="9" id="KW-1185">Reference proteome</keyword>
<name>A0A2P4YP77_9STRA</name>
<proteinExistence type="predicted"/>
<dbReference type="InterPro" id="IPR000477">
    <property type="entry name" value="RT_dom"/>
</dbReference>
<dbReference type="InterPro" id="IPR043502">
    <property type="entry name" value="DNA/RNA_pol_sf"/>
</dbReference>
<keyword evidence="6" id="KW-0695">RNA-directed DNA polymerase</keyword>
<evidence type="ECO:0000256" key="1">
    <source>
        <dbReference type="ARBA" id="ARBA00022679"/>
    </source>
</evidence>
<gene>
    <name evidence="8" type="ORF">PHPALM_2671</name>
</gene>
<comment type="caution">
    <text evidence="8">The sequence shown here is derived from an EMBL/GenBank/DDBJ whole genome shotgun (WGS) entry which is preliminary data.</text>
</comment>
<dbReference type="InterPro" id="IPR050951">
    <property type="entry name" value="Retrovirus_Pol_polyprotein"/>
</dbReference>
<evidence type="ECO:0000256" key="6">
    <source>
        <dbReference type="ARBA" id="ARBA00022918"/>
    </source>
</evidence>
<evidence type="ECO:0000313" key="9">
    <source>
        <dbReference type="Proteomes" id="UP000237271"/>
    </source>
</evidence>
<dbReference type="Gene3D" id="3.10.20.370">
    <property type="match status" value="1"/>
</dbReference>
<keyword evidence="5" id="KW-0378">Hydrolase</keyword>
<evidence type="ECO:0000256" key="3">
    <source>
        <dbReference type="ARBA" id="ARBA00022722"/>
    </source>
</evidence>
<accession>A0A2P4YP77</accession>
<dbReference type="Pfam" id="PF17917">
    <property type="entry name" value="RT_RNaseH"/>
    <property type="match status" value="1"/>
</dbReference>
<dbReference type="InterPro" id="IPR041373">
    <property type="entry name" value="RT_RNaseH"/>
</dbReference>
<reference evidence="8 9" key="1">
    <citation type="journal article" date="2017" name="Genome Biol. Evol.">
        <title>Phytophthora megakarya and P. palmivora, closely related causal agents of cacao black pod rot, underwent increases in genome sizes and gene numbers by different mechanisms.</title>
        <authorList>
            <person name="Ali S.S."/>
            <person name="Shao J."/>
            <person name="Lary D.J."/>
            <person name="Kronmiller B."/>
            <person name="Shen D."/>
            <person name="Strem M.D."/>
            <person name="Amoako-Attah I."/>
            <person name="Akrofi A.Y."/>
            <person name="Begoude B.A."/>
            <person name="Ten Hoopen G.M."/>
            <person name="Coulibaly K."/>
            <person name="Kebe B.I."/>
            <person name="Melnick R.L."/>
            <person name="Guiltinan M.J."/>
            <person name="Tyler B.M."/>
            <person name="Meinhardt L.W."/>
            <person name="Bailey B.A."/>
        </authorList>
    </citation>
    <scope>NUCLEOTIDE SEQUENCE [LARGE SCALE GENOMIC DNA]</scope>
    <source>
        <strain evidence="9">sbr112.9</strain>
    </source>
</reference>
<dbReference type="CDD" id="cd09274">
    <property type="entry name" value="RNase_HI_RT_Ty3"/>
    <property type="match status" value="1"/>
</dbReference>
<evidence type="ECO:0000256" key="2">
    <source>
        <dbReference type="ARBA" id="ARBA00022695"/>
    </source>
</evidence>
<dbReference type="FunFam" id="3.30.70.270:FF:000020">
    <property type="entry name" value="Transposon Tf2-6 polyprotein-like Protein"/>
    <property type="match status" value="1"/>
</dbReference>
<keyword evidence="2" id="KW-0548">Nucleotidyltransferase</keyword>
<keyword evidence="1" id="KW-0808">Transferase</keyword>
<evidence type="ECO:0000256" key="5">
    <source>
        <dbReference type="ARBA" id="ARBA00022801"/>
    </source>
</evidence>
<dbReference type="InterPro" id="IPR043128">
    <property type="entry name" value="Rev_trsase/Diguanyl_cyclase"/>
</dbReference>
<dbReference type="AlphaFoldDB" id="A0A2P4YP77"/>
<keyword evidence="4" id="KW-0255">Endonuclease</keyword>
<feature type="domain" description="Reverse transcriptase" evidence="7">
    <location>
        <begin position="1"/>
        <end position="173"/>
    </location>
</feature>
<dbReference type="PROSITE" id="PS50878">
    <property type="entry name" value="RT_POL"/>
    <property type="match status" value="1"/>
</dbReference>
<dbReference type="GO" id="GO:0004519">
    <property type="term" value="F:endonuclease activity"/>
    <property type="evidence" value="ECO:0007669"/>
    <property type="project" value="UniProtKB-KW"/>
</dbReference>
<protein>
    <submittedName>
        <fullName evidence="8">Gag-pol fusion protein</fullName>
    </submittedName>
</protein>
<dbReference type="EMBL" id="NCKW01001255">
    <property type="protein sequence ID" value="POM79611.1"/>
    <property type="molecule type" value="Genomic_DNA"/>
</dbReference>